<organism evidence="2 3">
    <name type="scientific">Favolaschia claudopus</name>
    <dbReference type="NCBI Taxonomy" id="2862362"/>
    <lineage>
        <taxon>Eukaryota</taxon>
        <taxon>Fungi</taxon>
        <taxon>Dikarya</taxon>
        <taxon>Basidiomycota</taxon>
        <taxon>Agaricomycotina</taxon>
        <taxon>Agaricomycetes</taxon>
        <taxon>Agaricomycetidae</taxon>
        <taxon>Agaricales</taxon>
        <taxon>Marasmiineae</taxon>
        <taxon>Mycenaceae</taxon>
        <taxon>Favolaschia</taxon>
    </lineage>
</organism>
<evidence type="ECO:0000313" key="3">
    <source>
        <dbReference type="Proteomes" id="UP001362999"/>
    </source>
</evidence>
<proteinExistence type="predicted"/>
<name>A0AAW0ASA7_9AGAR</name>
<evidence type="ECO:0000313" key="2">
    <source>
        <dbReference type="EMBL" id="KAK7015933.1"/>
    </source>
</evidence>
<evidence type="ECO:0000256" key="1">
    <source>
        <dbReference type="SAM" id="MobiDB-lite"/>
    </source>
</evidence>
<dbReference type="AlphaFoldDB" id="A0AAW0ASA7"/>
<feature type="region of interest" description="Disordered" evidence="1">
    <location>
        <begin position="319"/>
        <end position="357"/>
    </location>
</feature>
<feature type="compositionally biased region" description="Low complexity" evidence="1">
    <location>
        <begin position="319"/>
        <end position="341"/>
    </location>
</feature>
<dbReference type="InterPro" id="IPR012337">
    <property type="entry name" value="RNaseH-like_sf"/>
</dbReference>
<dbReference type="EMBL" id="JAWWNJ010000052">
    <property type="protein sequence ID" value="KAK7015933.1"/>
    <property type="molecule type" value="Genomic_DNA"/>
</dbReference>
<gene>
    <name evidence="2" type="ORF">R3P38DRAFT_2542955</name>
</gene>
<protein>
    <recommendedName>
        <fullName evidence="4">HAT C-terminal dimerisation domain-containing protein</fullName>
    </recommendedName>
</protein>
<evidence type="ECO:0008006" key="4">
    <source>
        <dbReference type="Google" id="ProtNLM"/>
    </source>
</evidence>
<sequence length="484" mass="53450">QAVISFFFKQAKRKKVVKSKKGSAKRTTAPSAPTENDDVEEVILWEDDPSADAEDLAMAAEIHEPADDASPTGQDIHDVNVTNTLRGVAIQHMRTAGVVISAGEEKDALKVFPKVAGLAKKVHDSRPIHTEFAAIINNPATGLSTDSNTTELARRNATRWGSEYQCLRTRHILEPAVDALIADKNLKLGAYAFNARQKTLAIELETILEILEVPTKLFQSQNRPLIIDVIPEMEDLDFALNAISTASDQSNVTRVAAYAGLLVLRKYYALLDECEAYRIAIVMCPHRKLQWFRQRCGWNDDQVSDLRSLVVRRFTESYKTSPTTASPSSSGVSASSTVSKSRPADRFRRPTTSLNPAITESDNIHTYLDAPLCEPTTSVIEYWTARLKSSNPSIVSTPDLARYALSFCSCPGKLFLFIPTSVDSERAFSEGRNQIAWNQHSMSSQAFRAQMSLASWSDAPFFDLQATVAALNRQIRPLRAGGAE</sequence>
<feature type="non-terminal residue" evidence="2">
    <location>
        <position position="1"/>
    </location>
</feature>
<feature type="region of interest" description="Disordered" evidence="1">
    <location>
        <begin position="18"/>
        <end position="39"/>
    </location>
</feature>
<reference evidence="2 3" key="1">
    <citation type="journal article" date="2024" name="J Genomics">
        <title>Draft genome sequencing and assembly of Favolaschia claudopus CIRM-BRFM 2984 isolated from oak limbs.</title>
        <authorList>
            <person name="Navarro D."/>
            <person name="Drula E."/>
            <person name="Chaduli D."/>
            <person name="Cazenave R."/>
            <person name="Ahrendt S."/>
            <person name="Wang J."/>
            <person name="Lipzen A."/>
            <person name="Daum C."/>
            <person name="Barry K."/>
            <person name="Grigoriev I.V."/>
            <person name="Favel A."/>
            <person name="Rosso M.N."/>
            <person name="Martin F."/>
        </authorList>
    </citation>
    <scope>NUCLEOTIDE SEQUENCE [LARGE SCALE GENOMIC DNA]</scope>
    <source>
        <strain evidence="2 3">CIRM-BRFM 2984</strain>
    </source>
</reference>
<accession>A0AAW0ASA7</accession>
<dbReference type="Proteomes" id="UP001362999">
    <property type="component" value="Unassembled WGS sequence"/>
</dbReference>
<keyword evidence="3" id="KW-1185">Reference proteome</keyword>
<comment type="caution">
    <text evidence="2">The sequence shown here is derived from an EMBL/GenBank/DDBJ whole genome shotgun (WGS) entry which is preliminary data.</text>
</comment>
<dbReference type="SUPFAM" id="SSF53098">
    <property type="entry name" value="Ribonuclease H-like"/>
    <property type="match status" value="1"/>
</dbReference>